<evidence type="ECO:0000256" key="1">
    <source>
        <dbReference type="SAM" id="MobiDB-lite"/>
    </source>
</evidence>
<comment type="caution">
    <text evidence="2">The sequence shown here is derived from an EMBL/GenBank/DDBJ whole genome shotgun (WGS) entry which is preliminary data.</text>
</comment>
<proteinExistence type="predicted"/>
<evidence type="ECO:0000313" key="2">
    <source>
        <dbReference type="EMBL" id="KAI0307220.1"/>
    </source>
</evidence>
<sequence>MDEDLGSSVWATPASGIMALSSPDYSTFPQASSAINQLDDFGGFGAQGGATDPGDDDDEFGDFGEFGQAEETTKVIRDSSSFSEPVPVADSSPWDWEPLDFRHSRPSRRTLDTQVEEILGLLWNHDDLSEALTDEDVREVGGLAQILVTPDSSRAFYQSLFQRSPPSAHPPNWIRSRIRQQHLIALGIPVNLDEVLPHASNKPLPALHITTRPPANGHKSLHNSRAGTPLADMPVSGTFRKGAAAQLGLGPKPRLDEQRIGELLALTPDQLSLLPLGSLEAQLSDLRAQTQNTSALLTYVLQTRDALQQDSETYNKLIAELVGEAQKMKTVGGRTPSRRGSGMV</sequence>
<protein>
    <submittedName>
        <fullName evidence="2">Uncharacterized protein</fullName>
    </submittedName>
</protein>
<name>A0AAD4MBS7_9AGAM</name>
<reference evidence="2" key="1">
    <citation type="journal article" date="2022" name="New Phytol.">
        <title>Evolutionary transition to the ectomycorrhizal habit in the genomes of a hyperdiverse lineage of mushroom-forming fungi.</title>
        <authorList>
            <person name="Looney B."/>
            <person name="Miyauchi S."/>
            <person name="Morin E."/>
            <person name="Drula E."/>
            <person name="Courty P.E."/>
            <person name="Kohler A."/>
            <person name="Kuo A."/>
            <person name="LaButti K."/>
            <person name="Pangilinan J."/>
            <person name="Lipzen A."/>
            <person name="Riley R."/>
            <person name="Andreopoulos W."/>
            <person name="He G."/>
            <person name="Johnson J."/>
            <person name="Nolan M."/>
            <person name="Tritt A."/>
            <person name="Barry K.W."/>
            <person name="Grigoriev I.V."/>
            <person name="Nagy L.G."/>
            <person name="Hibbett D."/>
            <person name="Henrissat B."/>
            <person name="Matheny P.B."/>
            <person name="Labbe J."/>
            <person name="Martin F.M."/>
        </authorList>
    </citation>
    <scope>NUCLEOTIDE SEQUENCE</scope>
    <source>
        <strain evidence="2">BPL690</strain>
    </source>
</reference>
<accession>A0AAD4MBS7</accession>
<dbReference type="EMBL" id="WTXG01000002">
    <property type="protein sequence ID" value="KAI0307220.1"/>
    <property type="molecule type" value="Genomic_DNA"/>
</dbReference>
<organism evidence="2 3">
    <name type="scientific">Multifurca ochricompacta</name>
    <dbReference type="NCBI Taxonomy" id="376703"/>
    <lineage>
        <taxon>Eukaryota</taxon>
        <taxon>Fungi</taxon>
        <taxon>Dikarya</taxon>
        <taxon>Basidiomycota</taxon>
        <taxon>Agaricomycotina</taxon>
        <taxon>Agaricomycetes</taxon>
        <taxon>Russulales</taxon>
        <taxon>Russulaceae</taxon>
        <taxon>Multifurca</taxon>
    </lineage>
</organism>
<dbReference type="AlphaFoldDB" id="A0AAD4MBS7"/>
<dbReference type="Pfam" id="PF17104">
    <property type="entry name" value="YBL010C_LAA2"/>
    <property type="match status" value="1"/>
</dbReference>
<dbReference type="InterPro" id="IPR031355">
    <property type="entry name" value="YBL010C/LAA2-like"/>
</dbReference>
<gene>
    <name evidence="2" type="ORF">B0F90DRAFT_1807876</name>
</gene>
<feature type="compositionally biased region" description="Acidic residues" evidence="1">
    <location>
        <begin position="53"/>
        <end position="62"/>
    </location>
</feature>
<keyword evidence="3" id="KW-1185">Reference proteome</keyword>
<dbReference type="PANTHER" id="PTHR38698">
    <property type="entry name" value="EXPRESSED PROTEIN"/>
    <property type="match status" value="1"/>
</dbReference>
<dbReference type="PANTHER" id="PTHR38698:SF1">
    <property type="entry name" value="FUNGAL PROTEIN"/>
    <property type="match status" value="1"/>
</dbReference>
<evidence type="ECO:0000313" key="3">
    <source>
        <dbReference type="Proteomes" id="UP001203297"/>
    </source>
</evidence>
<dbReference type="Proteomes" id="UP001203297">
    <property type="component" value="Unassembled WGS sequence"/>
</dbReference>
<feature type="region of interest" description="Disordered" evidence="1">
    <location>
        <begin position="39"/>
        <end position="64"/>
    </location>
</feature>